<feature type="compositionally biased region" description="Low complexity" evidence="3">
    <location>
        <begin position="364"/>
        <end position="395"/>
    </location>
</feature>
<keyword evidence="5" id="KW-1185">Reference proteome</keyword>
<dbReference type="EMBL" id="JASFZW010000011">
    <property type="protein sequence ID" value="KAK2076287.1"/>
    <property type="molecule type" value="Genomic_DNA"/>
</dbReference>
<evidence type="ECO:0000256" key="2">
    <source>
        <dbReference type="RuleBase" id="RU363116"/>
    </source>
</evidence>
<feature type="compositionally biased region" description="Acidic residues" evidence="3">
    <location>
        <begin position="417"/>
        <end position="426"/>
    </location>
</feature>
<reference evidence="4" key="1">
    <citation type="submission" date="2021-01" db="EMBL/GenBank/DDBJ databases">
        <authorList>
            <person name="Eckstrom K.M.E."/>
        </authorList>
    </citation>
    <scope>NUCLEOTIDE SEQUENCE</scope>
    <source>
        <strain evidence="4">UVCC 0001</strain>
    </source>
</reference>
<dbReference type="InterPro" id="IPR025659">
    <property type="entry name" value="Tubby-like_C"/>
</dbReference>
<sequence>MALAWPSLRAATQAWEGGAGRTALAGGPQDHAPARQLFTSQWAQARARRTRTELAPLKTTVVTAEGEERPAIEPYTPPSLNVPALATILQRPALVVTRPIEWGTVLLGFEQANRYSIYDEQGVLVAHLLEEEGGIGRAVGRQLLRTRRPFTATVLNAEGTEILFRMRRPFYFINSSMFVEDGSGNIIGEVQQRWHLWRRNYDLYIDRRQFSAIEGALLAWDFELKDEQGKTLALIDRNFQGFGKELFTDAGRYAIHFGNSPVEAAQQLSTAIHAQHPERPAPPVTALARFSTDMQVIPTSTGNQLVVHRPLFLPERMVALAAAISIDYDFFSRHSTSGGGFLSPFMVPPILPYPVETGSGGDPGDAAEAPGAGPADAAEGPGASPPAAGEVSSGPEADDSEPESSDDGWLSGLSDFFGDDGDGDGW</sequence>
<name>A0AAD9IHL4_PROWI</name>
<dbReference type="InterPro" id="IPR005552">
    <property type="entry name" value="Scramblase"/>
</dbReference>
<dbReference type="Proteomes" id="UP001255856">
    <property type="component" value="Unassembled WGS sequence"/>
</dbReference>
<dbReference type="PANTHER" id="PTHR23248">
    <property type="entry name" value="PHOSPHOLIPID SCRAMBLASE-RELATED"/>
    <property type="match status" value="1"/>
</dbReference>
<feature type="compositionally biased region" description="Low complexity" evidence="3">
    <location>
        <begin position="407"/>
        <end position="416"/>
    </location>
</feature>
<evidence type="ECO:0000256" key="1">
    <source>
        <dbReference type="ARBA" id="ARBA00005350"/>
    </source>
</evidence>
<dbReference type="GO" id="GO:0005886">
    <property type="term" value="C:plasma membrane"/>
    <property type="evidence" value="ECO:0007669"/>
    <property type="project" value="TreeGrafter"/>
</dbReference>
<evidence type="ECO:0000313" key="5">
    <source>
        <dbReference type="Proteomes" id="UP001255856"/>
    </source>
</evidence>
<dbReference type="GO" id="GO:0017128">
    <property type="term" value="F:phospholipid scramblase activity"/>
    <property type="evidence" value="ECO:0007669"/>
    <property type="project" value="InterPro"/>
</dbReference>
<dbReference type="AlphaFoldDB" id="A0AAD9IHL4"/>
<dbReference type="SUPFAM" id="SSF54518">
    <property type="entry name" value="Tubby C-terminal domain-like"/>
    <property type="match status" value="1"/>
</dbReference>
<dbReference type="PANTHER" id="PTHR23248:SF9">
    <property type="entry name" value="PHOSPHOLIPID SCRAMBLASE"/>
    <property type="match status" value="1"/>
</dbReference>
<gene>
    <name evidence="4" type="ORF">QBZ16_001219</name>
</gene>
<comment type="caution">
    <text evidence="4">The sequence shown here is derived from an EMBL/GenBank/DDBJ whole genome shotgun (WGS) entry which is preliminary data.</text>
</comment>
<protein>
    <recommendedName>
        <fullName evidence="2">Phospholipid scramblase</fullName>
    </recommendedName>
</protein>
<comment type="similarity">
    <text evidence="1 2">Belongs to the phospholipid scramblase family.</text>
</comment>
<evidence type="ECO:0000256" key="3">
    <source>
        <dbReference type="SAM" id="MobiDB-lite"/>
    </source>
</evidence>
<feature type="region of interest" description="Disordered" evidence="3">
    <location>
        <begin position="353"/>
        <end position="426"/>
    </location>
</feature>
<evidence type="ECO:0000313" key="4">
    <source>
        <dbReference type="EMBL" id="KAK2076287.1"/>
    </source>
</evidence>
<dbReference type="Pfam" id="PF03803">
    <property type="entry name" value="Scramblase"/>
    <property type="match status" value="1"/>
</dbReference>
<feature type="compositionally biased region" description="Acidic residues" evidence="3">
    <location>
        <begin position="396"/>
        <end position="406"/>
    </location>
</feature>
<proteinExistence type="inferred from homology"/>
<organism evidence="4 5">
    <name type="scientific">Prototheca wickerhamii</name>
    <dbReference type="NCBI Taxonomy" id="3111"/>
    <lineage>
        <taxon>Eukaryota</taxon>
        <taxon>Viridiplantae</taxon>
        <taxon>Chlorophyta</taxon>
        <taxon>core chlorophytes</taxon>
        <taxon>Trebouxiophyceae</taxon>
        <taxon>Chlorellales</taxon>
        <taxon>Chlorellaceae</taxon>
        <taxon>Prototheca</taxon>
    </lineage>
</organism>
<accession>A0AAD9IHL4</accession>